<feature type="compositionally biased region" description="Basic and acidic residues" evidence="1">
    <location>
        <begin position="514"/>
        <end position="524"/>
    </location>
</feature>
<evidence type="ECO:0000313" key="2">
    <source>
        <dbReference type="EMBL" id="KAJ1613380.1"/>
    </source>
</evidence>
<feature type="region of interest" description="Disordered" evidence="1">
    <location>
        <begin position="493"/>
        <end position="524"/>
    </location>
</feature>
<feature type="region of interest" description="Disordered" evidence="1">
    <location>
        <begin position="312"/>
        <end position="373"/>
    </location>
</feature>
<feature type="region of interest" description="Disordered" evidence="1">
    <location>
        <begin position="538"/>
        <end position="582"/>
    </location>
</feature>
<organism evidence="2 3">
    <name type="scientific">Cryptosporidium canis</name>
    <dbReference type="NCBI Taxonomy" id="195482"/>
    <lineage>
        <taxon>Eukaryota</taxon>
        <taxon>Sar</taxon>
        <taxon>Alveolata</taxon>
        <taxon>Apicomplexa</taxon>
        <taxon>Conoidasida</taxon>
        <taxon>Coccidia</taxon>
        <taxon>Eucoccidiorida</taxon>
        <taxon>Eimeriorina</taxon>
        <taxon>Cryptosporidiidae</taxon>
        <taxon>Cryptosporidium</taxon>
    </lineage>
</organism>
<gene>
    <name evidence="2" type="ORF">OJ252_979</name>
</gene>
<feature type="compositionally biased region" description="Polar residues" evidence="1">
    <location>
        <begin position="562"/>
        <end position="573"/>
    </location>
</feature>
<comment type="caution">
    <text evidence="2">The sequence shown here is derived from an EMBL/GenBank/DDBJ whole genome shotgun (WGS) entry which is preliminary data.</text>
</comment>
<dbReference type="Proteomes" id="UP001071777">
    <property type="component" value="Unassembled WGS sequence"/>
</dbReference>
<feature type="compositionally biased region" description="Basic and acidic residues" evidence="1">
    <location>
        <begin position="411"/>
        <end position="420"/>
    </location>
</feature>
<evidence type="ECO:0000313" key="3">
    <source>
        <dbReference type="Proteomes" id="UP001071777"/>
    </source>
</evidence>
<reference evidence="2" key="1">
    <citation type="submission" date="2022-10" db="EMBL/GenBank/DDBJ databases">
        <title>Adaptive evolution leads to modifications in subtelomeric GC content in a zoonotic Cryptosporidium species.</title>
        <authorList>
            <person name="Li J."/>
            <person name="Feng Y."/>
            <person name="Xiao L."/>
        </authorList>
    </citation>
    <scope>NUCLEOTIDE SEQUENCE</scope>
    <source>
        <strain evidence="2">25894</strain>
    </source>
</reference>
<protein>
    <submittedName>
        <fullName evidence="2">Uncharacterized protein</fullName>
    </submittedName>
</protein>
<keyword evidence="3" id="KW-1185">Reference proteome</keyword>
<feature type="region of interest" description="Disordered" evidence="1">
    <location>
        <begin position="611"/>
        <end position="634"/>
    </location>
</feature>
<dbReference type="EMBL" id="JAPCXB010000035">
    <property type="protein sequence ID" value="KAJ1613380.1"/>
    <property type="molecule type" value="Genomic_DNA"/>
</dbReference>
<evidence type="ECO:0000256" key="1">
    <source>
        <dbReference type="SAM" id="MobiDB-lite"/>
    </source>
</evidence>
<feature type="region of interest" description="Disordered" evidence="1">
    <location>
        <begin position="411"/>
        <end position="463"/>
    </location>
</feature>
<feature type="compositionally biased region" description="Basic and acidic residues" evidence="1">
    <location>
        <begin position="427"/>
        <end position="451"/>
    </location>
</feature>
<name>A0ABQ8PBJ2_9CRYT</name>
<feature type="region of interest" description="Disordered" evidence="1">
    <location>
        <begin position="229"/>
        <end position="254"/>
    </location>
</feature>
<sequence>MSGSETGFIEDEANEIVVLLDSQDQEQFSTVEEIINEENILIEGLVWDERPALDQSCQARQMESKEPNDLIEEQTPMENTSEEFGDDDLEYAIINNLEEIELENKVSCKSASEDESPLGSRNQSSESPKKEECLACMPRRPTVLETGICLKLEDQRPNHSLNNVRLETLISRLLFSNQAQVFVHIRYLKRVEEISRNFMQGFRKCNKSVILDISKKRNTSKGLKMKLPRITSLEDPLSKNEPSSERNPQPTDLVLPSDGSIGEFKLQLSSTLLPGINALESSKSTVEISVIAEADEVNKLETECQIVEIFEDQDRPKEEEVVTTPNAERESDSPLDPELDGNDLPATQEIPMNGVPESKSISEPEVTEDEQIVGSQNSIIEIEYRESQNLPQADLQLGTPNYELNSTEHRAAQFGPDEHQPNGPIVTDERKMEESEPHLLADPHEGQEDRNLNVAVEEPPEPINEKASVSMDLMEEIDEAESVHELVASQLNYQDTSEEERGALESEDQSIKSLESEIKGAPESHDLLDIAGLEENVDHCGTPAESEYNQAETFGKTDQKDCSSVASPTSNQQKEAKVDTNKDKDRAEDVFVYGPSRSTFDILKDLQKKKSTTLPSEENLEDEPNHKHPKCSPYNYMHRKKKSFGVFDKLISLAQNRNTVRPISNDLSMESIRAIEIIKKSRKPK</sequence>
<feature type="region of interest" description="Disordered" evidence="1">
    <location>
        <begin position="58"/>
        <end position="83"/>
    </location>
</feature>
<feature type="region of interest" description="Disordered" evidence="1">
    <location>
        <begin position="106"/>
        <end position="132"/>
    </location>
</feature>
<proteinExistence type="predicted"/>
<accession>A0ABQ8PBJ2</accession>